<dbReference type="SUPFAM" id="SSF53187">
    <property type="entry name" value="Zn-dependent exopeptidases"/>
    <property type="match status" value="1"/>
</dbReference>
<keyword evidence="8" id="KW-0482">Metalloprotease</keyword>
<dbReference type="Pfam" id="PF01546">
    <property type="entry name" value="Peptidase_M20"/>
    <property type="match status" value="1"/>
</dbReference>
<dbReference type="EC" id="3.4.11.4" evidence="9"/>
<evidence type="ECO:0000259" key="12">
    <source>
        <dbReference type="Pfam" id="PF07687"/>
    </source>
</evidence>
<evidence type="ECO:0000256" key="1">
    <source>
        <dbReference type="ARBA" id="ARBA00000870"/>
    </source>
</evidence>
<feature type="binding site" evidence="11">
    <location>
        <position position="387"/>
    </location>
    <ligand>
        <name>Zn(2+)</name>
        <dbReference type="ChEBI" id="CHEBI:29105"/>
        <label>2</label>
    </ligand>
</feature>
<comment type="similarity">
    <text evidence="2">Belongs to the peptidase M20B family.</text>
</comment>
<dbReference type="GO" id="GO:0006518">
    <property type="term" value="P:peptide metabolic process"/>
    <property type="evidence" value="ECO:0007669"/>
    <property type="project" value="InterPro"/>
</dbReference>
<dbReference type="AlphaFoldDB" id="A0A7C1JZ78"/>
<feature type="active site" evidence="10">
    <location>
        <position position="86"/>
    </location>
</feature>
<dbReference type="SUPFAM" id="SSF55031">
    <property type="entry name" value="Bacterial exopeptidase dimerisation domain"/>
    <property type="match status" value="1"/>
</dbReference>
<feature type="binding site" evidence="11">
    <location>
        <position position="182"/>
    </location>
    <ligand>
        <name>Zn(2+)</name>
        <dbReference type="ChEBI" id="CHEBI:29105"/>
        <label>2</label>
    </ligand>
</feature>
<name>A0A7C1JZ78_9CHLR</name>
<keyword evidence="7 11" id="KW-0862">Zinc</keyword>
<dbReference type="GO" id="GO:0045148">
    <property type="term" value="F:tripeptide aminopeptidase activity"/>
    <property type="evidence" value="ECO:0007669"/>
    <property type="project" value="UniProtKB-UniRule"/>
</dbReference>
<evidence type="ECO:0000256" key="9">
    <source>
        <dbReference type="NCBIfam" id="TIGR01882"/>
    </source>
</evidence>
<dbReference type="InterPro" id="IPR001261">
    <property type="entry name" value="ArgE/DapE_CS"/>
</dbReference>
<dbReference type="Gene3D" id="3.30.70.360">
    <property type="match status" value="1"/>
</dbReference>
<dbReference type="PANTHER" id="PTHR42994:SF1">
    <property type="entry name" value="PEPTIDASE T"/>
    <property type="match status" value="1"/>
</dbReference>
<dbReference type="GO" id="GO:0008237">
    <property type="term" value="F:metallopeptidase activity"/>
    <property type="evidence" value="ECO:0007669"/>
    <property type="project" value="UniProtKB-KW"/>
</dbReference>
<organism evidence="13">
    <name type="scientific">Caldilinea aerophila</name>
    <dbReference type="NCBI Taxonomy" id="133453"/>
    <lineage>
        <taxon>Bacteria</taxon>
        <taxon>Bacillati</taxon>
        <taxon>Chloroflexota</taxon>
        <taxon>Caldilineae</taxon>
        <taxon>Caldilineales</taxon>
        <taxon>Caldilineaceae</taxon>
        <taxon>Caldilinea</taxon>
    </lineage>
</organism>
<accession>A0A7C1JZ78</accession>
<dbReference type="Gene3D" id="3.40.630.10">
    <property type="entry name" value="Zn peptidases"/>
    <property type="match status" value="1"/>
</dbReference>
<feature type="binding site" evidence="11">
    <location>
        <position position="147"/>
    </location>
    <ligand>
        <name>Zn(2+)</name>
        <dbReference type="ChEBI" id="CHEBI:29105"/>
        <label>1</label>
    </ligand>
</feature>
<feature type="binding site" evidence="11">
    <location>
        <position position="204"/>
    </location>
    <ligand>
        <name>Zn(2+)</name>
        <dbReference type="ChEBI" id="CHEBI:29105"/>
        <label>1</label>
    </ligand>
</feature>
<dbReference type="InterPro" id="IPR011650">
    <property type="entry name" value="Peptidase_M20_dimer"/>
</dbReference>
<dbReference type="PIRSF" id="PIRSF037215">
    <property type="entry name" value="Peptidase_M20B"/>
    <property type="match status" value="1"/>
</dbReference>
<dbReference type="NCBIfam" id="NF003976">
    <property type="entry name" value="PRK05469.1"/>
    <property type="match status" value="1"/>
</dbReference>
<dbReference type="PROSITE" id="PS00759">
    <property type="entry name" value="ARGE_DAPE_CPG2_2"/>
    <property type="match status" value="1"/>
</dbReference>
<dbReference type="GO" id="GO:0006508">
    <property type="term" value="P:proteolysis"/>
    <property type="evidence" value="ECO:0007669"/>
    <property type="project" value="UniProtKB-UniRule"/>
</dbReference>
<comment type="catalytic activity">
    <reaction evidence="1">
        <text>Release of the N-terminal residue from a tripeptide.</text>
        <dbReference type="EC" id="3.4.11.4"/>
    </reaction>
</comment>
<dbReference type="CDD" id="cd03892">
    <property type="entry name" value="M20_peptT"/>
    <property type="match status" value="1"/>
</dbReference>
<evidence type="ECO:0000256" key="4">
    <source>
        <dbReference type="ARBA" id="ARBA00022670"/>
    </source>
</evidence>
<comment type="cofactor">
    <cofactor evidence="11">
        <name>Zn(2+)</name>
        <dbReference type="ChEBI" id="CHEBI:29105"/>
    </cofactor>
    <text evidence="11">Binds 2 Zn(2+) ions per subunit.</text>
</comment>
<dbReference type="NCBIfam" id="NF009920">
    <property type="entry name" value="PRK13381.1"/>
    <property type="match status" value="1"/>
</dbReference>
<feature type="active site" description="Proton acceptor" evidence="10">
    <location>
        <position position="181"/>
    </location>
</feature>
<sequence>MSRTQFDQELEERLIRYCRIDTQSDEKSTTSPSTARQLDLLNLLVEELKEIGAQEVRLTDYGAVLATIPATISRRAPVIGFLAHVDTAPAFNATGVKPLVHRNYDGGEIVLPDDPTQVLSPKQSPYLANKIGEDIVTASGTTLLGADDKAGVAILMTMARHLLAHPEIPHGKLRIAFTPDEEIGRGVHPNLPADLGVQFAYTLDGGDLGEIVYETFSADKATVRIQGVSTHPGQAKGKLVNALHLAAKIIDTLPHVTLTPETTEGREGFIHVYAISGTAAEVELQFILRDFEMDKLQAHGQLLQQVCETIQAVEPRARITCTITPQYRNMRYWLENDMRPVELARKACREVGIEPFSVPTRGGTDGSRLTEMGVPTPNIFTGMQNIHGPLEYISVQDMARATAVCIQLAQLWGREE</sequence>
<keyword evidence="5 11" id="KW-0479">Metal-binding</keyword>
<evidence type="ECO:0000256" key="6">
    <source>
        <dbReference type="ARBA" id="ARBA00022801"/>
    </source>
</evidence>
<evidence type="ECO:0000256" key="2">
    <source>
        <dbReference type="ARBA" id="ARBA00009692"/>
    </source>
</evidence>
<keyword evidence="3 13" id="KW-0031">Aminopeptidase</keyword>
<proteinExistence type="inferred from homology"/>
<dbReference type="EMBL" id="DSMG01000044">
    <property type="protein sequence ID" value="HDX30629.1"/>
    <property type="molecule type" value="Genomic_DNA"/>
</dbReference>
<dbReference type="InterPro" id="IPR002933">
    <property type="entry name" value="Peptidase_M20"/>
</dbReference>
<evidence type="ECO:0000256" key="8">
    <source>
        <dbReference type="ARBA" id="ARBA00023049"/>
    </source>
</evidence>
<keyword evidence="6 13" id="KW-0378">Hydrolase</keyword>
<dbReference type="GO" id="GO:0008270">
    <property type="term" value="F:zinc ion binding"/>
    <property type="evidence" value="ECO:0007669"/>
    <property type="project" value="InterPro"/>
</dbReference>
<dbReference type="NCBIfam" id="TIGR01882">
    <property type="entry name" value="peptidase-T"/>
    <property type="match status" value="1"/>
</dbReference>
<evidence type="ECO:0000256" key="7">
    <source>
        <dbReference type="ARBA" id="ARBA00022833"/>
    </source>
</evidence>
<evidence type="ECO:0000256" key="11">
    <source>
        <dbReference type="PIRSR" id="PIRSR037215-2"/>
    </source>
</evidence>
<evidence type="ECO:0000256" key="3">
    <source>
        <dbReference type="ARBA" id="ARBA00022438"/>
    </source>
</evidence>
<dbReference type="InterPro" id="IPR036264">
    <property type="entry name" value="Bact_exopeptidase_dim_dom"/>
</dbReference>
<evidence type="ECO:0000313" key="13">
    <source>
        <dbReference type="EMBL" id="HDX30629.1"/>
    </source>
</evidence>
<dbReference type="PROSITE" id="PS00758">
    <property type="entry name" value="ARGE_DAPE_CPG2_1"/>
    <property type="match status" value="1"/>
</dbReference>
<dbReference type="InterPro" id="IPR010161">
    <property type="entry name" value="Peptidase_M20B"/>
</dbReference>
<feature type="binding site" evidence="11">
    <location>
        <position position="147"/>
    </location>
    <ligand>
        <name>Zn(2+)</name>
        <dbReference type="ChEBI" id="CHEBI:29105"/>
        <label>2</label>
    </ligand>
</feature>
<evidence type="ECO:0000256" key="5">
    <source>
        <dbReference type="ARBA" id="ARBA00022723"/>
    </source>
</evidence>
<keyword evidence="4" id="KW-0645">Protease</keyword>
<gene>
    <name evidence="13" type="primary">pepT</name>
    <name evidence="13" type="ORF">ENQ20_03950</name>
</gene>
<feature type="binding site" evidence="11">
    <location>
        <position position="84"/>
    </location>
    <ligand>
        <name>Zn(2+)</name>
        <dbReference type="ChEBI" id="CHEBI:29105"/>
        <label>1</label>
    </ligand>
</feature>
<dbReference type="PANTHER" id="PTHR42994">
    <property type="entry name" value="PEPTIDASE T"/>
    <property type="match status" value="1"/>
</dbReference>
<dbReference type="Pfam" id="PF07687">
    <property type="entry name" value="M20_dimer"/>
    <property type="match status" value="1"/>
</dbReference>
<comment type="caution">
    <text evidence="13">The sequence shown here is derived from an EMBL/GenBank/DDBJ whole genome shotgun (WGS) entry which is preliminary data.</text>
</comment>
<reference evidence="13" key="1">
    <citation type="journal article" date="2020" name="mSystems">
        <title>Genome- and Community-Level Interaction Insights into Carbon Utilization and Element Cycling Functions of Hydrothermarchaeota in Hydrothermal Sediment.</title>
        <authorList>
            <person name="Zhou Z."/>
            <person name="Liu Y."/>
            <person name="Xu W."/>
            <person name="Pan J."/>
            <person name="Luo Z.H."/>
            <person name="Li M."/>
        </authorList>
    </citation>
    <scope>NUCLEOTIDE SEQUENCE [LARGE SCALE GENOMIC DNA]</scope>
    <source>
        <strain evidence="13">SpSt-289</strain>
    </source>
</reference>
<protein>
    <recommendedName>
        <fullName evidence="9">Peptidase T</fullName>
        <ecNumber evidence="9">3.4.11.4</ecNumber>
    </recommendedName>
</protein>
<evidence type="ECO:0000256" key="10">
    <source>
        <dbReference type="PIRSR" id="PIRSR037215-1"/>
    </source>
</evidence>
<feature type="domain" description="Peptidase M20 dimerisation" evidence="12">
    <location>
        <begin position="214"/>
        <end position="310"/>
    </location>
</feature>